<evidence type="ECO:0000313" key="3">
    <source>
        <dbReference type="Proteomes" id="UP000546701"/>
    </source>
</evidence>
<dbReference type="HAMAP" id="MF_00652">
    <property type="entry name" value="UPF0246"/>
    <property type="match status" value="1"/>
</dbReference>
<keyword evidence="3" id="KW-1185">Reference proteome</keyword>
<name>A0A7W9BSR2_9SPHN</name>
<dbReference type="GO" id="GO:0005829">
    <property type="term" value="C:cytosol"/>
    <property type="evidence" value="ECO:0007669"/>
    <property type="project" value="TreeGrafter"/>
</dbReference>
<dbReference type="GO" id="GO:0033194">
    <property type="term" value="P:response to hydroperoxide"/>
    <property type="evidence" value="ECO:0007669"/>
    <property type="project" value="TreeGrafter"/>
</dbReference>
<dbReference type="NCBIfam" id="NF002542">
    <property type="entry name" value="PRK02101.1-3"/>
    <property type="match status" value="1"/>
</dbReference>
<dbReference type="AlphaFoldDB" id="A0A7W9BSR2"/>
<organism evidence="2 3">
    <name type="scientific">Sphingomonas prati</name>
    <dbReference type="NCBI Taxonomy" id="1843237"/>
    <lineage>
        <taxon>Bacteria</taxon>
        <taxon>Pseudomonadati</taxon>
        <taxon>Pseudomonadota</taxon>
        <taxon>Alphaproteobacteria</taxon>
        <taxon>Sphingomonadales</taxon>
        <taxon>Sphingomonadaceae</taxon>
        <taxon>Sphingomonas</taxon>
    </lineage>
</organism>
<dbReference type="RefSeq" id="WP_157175587.1">
    <property type="nucleotide sequence ID" value="NZ_BMJP01000001.1"/>
</dbReference>
<gene>
    <name evidence="2" type="ORF">FHS99_001933</name>
</gene>
<protein>
    <recommendedName>
        <fullName evidence="1">UPF0246 protein FHS99_001933</fullName>
    </recommendedName>
</protein>
<evidence type="ECO:0000256" key="1">
    <source>
        <dbReference type="HAMAP-Rule" id="MF_00652"/>
    </source>
</evidence>
<reference evidence="2 3" key="1">
    <citation type="submission" date="2020-08" db="EMBL/GenBank/DDBJ databases">
        <title>Genomic Encyclopedia of Type Strains, Phase IV (KMG-IV): sequencing the most valuable type-strain genomes for metagenomic binning, comparative biology and taxonomic classification.</title>
        <authorList>
            <person name="Goeker M."/>
        </authorList>
    </citation>
    <scope>NUCLEOTIDE SEQUENCE [LARGE SCALE GENOMIC DNA]</scope>
    <source>
        <strain evidence="2 3">DSM 103336</strain>
    </source>
</reference>
<comment type="similarity">
    <text evidence="1">Belongs to the UPF0246 family.</text>
</comment>
<dbReference type="EMBL" id="JACIJR010000004">
    <property type="protein sequence ID" value="MBB5729448.1"/>
    <property type="molecule type" value="Genomic_DNA"/>
</dbReference>
<dbReference type="Proteomes" id="UP000546701">
    <property type="component" value="Unassembled WGS sequence"/>
</dbReference>
<dbReference type="InterPro" id="IPR005583">
    <property type="entry name" value="YaaA"/>
</dbReference>
<dbReference type="OrthoDB" id="9777133at2"/>
<dbReference type="PANTHER" id="PTHR30283">
    <property type="entry name" value="PEROXIDE STRESS RESPONSE PROTEIN YAAA"/>
    <property type="match status" value="1"/>
</dbReference>
<comment type="caution">
    <text evidence="2">The sequence shown here is derived from an EMBL/GenBank/DDBJ whole genome shotgun (WGS) entry which is preliminary data.</text>
</comment>
<sequence length="253" mass="28057">MIAVISPAKSLDYESPFPDVKPTEPRFADEAETLAAAAARLTKPKLSKLMHISDTLAALNVTRFRGFMDQPERPAIYAFDGDVYTGFEARSLEPEAIDYAQDHLRILSGLYGLLRPLDKIRPYRLEMGVKWAPGRGKTIYGHWGARIADLLAKDLHSDGSGIIVNLASQEYWGAVAPTPPAGARIVAIDFRDDGPKGLRFNSFAAKRARGMMARYMCEHRIADIDGLKSFDSDGYEFTQDGSDDATLRFVRAR</sequence>
<proteinExistence type="inferred from homology"/>
<dbReference type="Pfam" id="PF03883">
    <property type="entry name" value="H2O2_YaaD"/>
    <property type="match status" value="1"/>
</dbReference>
<accession>A0A7W9BSR2</accession>
<dbReference type="PANTHER" id="PTHR30283:SF4">
    <property type="entry name" value="PEROXIDE STRESS RESISTANCE PROTEIN YAAA"/>
    <property type="match status" value="1"/>
</dbReference>
<evidence type="ECO:0000313" key="2">
    <source>
        <dbReference type="EMBL" id="MBB5729448.1"/>
    </source>
</evidence>